<keyword evidence="2" id="KW-0677">Repeat</keyword>
<dbReference type="GO" id="GO:0016567">
    <property type="term" value="P:protein ubiquitination"/>
    <property type="evidence" value="ECO:0007669"/>
    <property type="project" value="TreeGrafter"/>
</dbReference>
<evidence type="ECO:0000259" key="9">
    <source>
        <dbReference type="Pfam" id="PF04049"/>
    </source>
</evidence>
<dbReference type="Proteomes" id="UP000887566">
    <property type="component" value="Unplaced"/>
</dbReference>
<dbReference type="Pfam" id="PF04049">
    <property type="entry name" value="ANAPC8"/>
    <property type="match status" value="1"/>
</dbReference>
<dbReference type="GO" id="GO:0031145">
    <property type="term" value="P:anaphase-promoting complex-dependent catabolic process"/>
    <property type="evidence" value="ECO:0007669"/>
    <property type="project" value="TreeGrafter"/>
</dbReference>
<evidence type="ECO:0000313" key="10">
    <source>
        <dbReference type="Proteomes" id="UP000887566"/>
    </source>
</evidence>
<dbReference type="PROSITE" id="PS50005">
    <property type="entry name" value="TPR"/>
    <property type="match status" value="2"/>
</dbReference>
<evidence type="ECO:0000256" key="8">
    <source>
        <dbReference type="SAM" id="MobiDB-lite"/>
    </source>
</evidence>
<feature type="repeat" description="TPR" evidence="7">
    <location>
        <begin position="301"/>
        <end position="334"/>
    </location>
</feature>
<dbReference type="AlphaFoldDB" id="A0A914WRU8"/>
<evidence type="ECO:0000256" key="2">
    <source>
        <dbReference type="ARBA" id="ARBA00022737"/>
    </source>
</evidence>
<dbReference type="InterPro" id="IPR007192">
    <property type="entry name" value="APC8"/>
</dbReference>
<protein>
    <submittedName>
        <fullName evidence="11">Cdc23 domain-containing protein</fullName>
    </submittedName>
</protein>
<dbReference type="Gene3D" id="1.25.40.10">
    <property type="entry name" value="Tetratricopeptide repeat domain"/>
    <property type="match status" value="2"/>
</dbReference>
<dbReference type="GO" id="GO:0005680">
    <property type="term" value="C:anaphase-promoting complex"/>
    <property type="evidence" value="ECO:0007669"/>
    <property type="project" value="InterPro"/>
</dbReference>
<evidence type="ECO:0000256" key="6">
    <source>
        <dbReference type="ARBA" id="ARBA00023306"/>
    </source>
</evidence>
<proteinExistence type="predicted"/>
<accession>A0A914WRU8</accession>
<evidence type="ECO:0000256" key="3">
    <source>
        <dbReference type="ARBA" id="ARBA00022776"/>
    </source>
</evidence>
<organism evidence="10 11">
    <name type="scientific">Plectus sambesii</name>
    <dbReference type="NCBI Taxonomy" id="2011161"/>
    <lineage>
        <taxon>Eukaryota</taxon>
        <taxon>Metazoa</taxon>
        <taxon>Ecdysozoa</taxon>
        <taxon>Nematoda</taxon>
        <taxon>Chromadorea</taxon>
        <taxon>Plectida</taxon>
        <taxon>Plectina</taxon>
        <taxon>Plectoidea</taxon>
        <taxon>Plectidae</taxon>
        <taxon>Plectus</taxon>
    </lineage>
</organism>
<evidence type="ECO:0000313" key="11">
    <source>
        <dbReference type="WBParaSite" id="PSAMB.scaffold5011size12896.g25713.t1"/>
    </source>
</evidence>
<keyword evidence="1" id="KW-0132">Cell division</keyword>
<feature type="region of interest" description="Disordered" evidence="8">
    <location>
        <begin position="529"/>
        <end position="551"/>
    </location>
</feature>
<feature type="domain" description="Cdc23" evidence="9">
    <location>
        <begin position="58"/>
        <end position="240"/>
    </location>
</feature>
<sequence>MPPLSANVIEDLSWLETQCSIRRLTDAAKWASEMLYYLPGEVEGAQIEQPTKLSKAVRMARNCMDCQEFDRAAFFLARDPEQNNLTVFLRFYARYLAGEKKRLDSMADVTDKRQTFENGAVHELHRDLEALEERRGMDGFLYYLYGLVLLSQNLRAEAKAAFENSVNAHPAFWPAWLEIAKLVETRYELRELRLPDHWLRPFFTADVHQRLQMLTTAIEQYQSLIDAGFGDIPYIIGQMAAARHGLQDLDLALDGFNKVHEMDPYRIEQMDVYSNALYVQNMRVELAALAHYFYDVNKFCPETCCIVGNYYSLRGEHERAALYFQRALKLDPKCAGAWTLVGHEFMELKNTSAACLAYHHALEIDKKDFRGWYGLGQMYDILRMPAYALYYYQQAHKCRPDDSRMIVALGDMYSKQGRYAEAQKCFWKAHTVGDIERTALVRLGKLFEKEQDNDQAASCYMKYLKQIEKQGQGMEDVNNQYNCYRFLAKYCLDKDKYDEAHHFAQLCLDYDSTKEDGKTFLKKVTLARNKPPSSTNAADGDQMQVDGGAPL</sequence>
<dbReference type="PANTHER" id="PTHR12558:SF10">
    <property type="entry name" value="CELL DIVISION CYCLE PROTEIN 23 HOMOLOG"/>
    <property type="match status" value="1"/>
</dbReference>
<evidence type="ECO:0000256" key="1">
    <source>
        <dbReference type="ARBA" id="ARBA00022618"/>
    </source>
</evidence>
<dbReference type="Pfam" id="PF13181">
    <property type="entry name" value="TPR_8"/>
    <property type="match status" value="2"/>
</dbReference>
<evidence type="ECO:0000256" key="7">
    <source>
        <dbReference type="PROSITE-ProRule" id="PRU00339"/>
    </source>
</evidence>
<dbReference type="WBParaSite" id="PSAMB.scaffold5011size12896.g25713.t1">
    <property type="protein sequence ID" value="PSAMB.scaffold5011size12896.g25713.t1"/>
    <property type="gene ID" value="PSAMB.scaffold5011size12896.g25713"/>
</dbReference>
<feature type="repeat" description="TPR" evidence="7">
    <location>
        <begin position="335"/>
        <end position="368"/>
    </location>
</feature>
<keyword evidence="6" id="KW-0131">Cell cycle</keyword>
<dbReference type="SMART" id="SM00028">
    <property type="entry name" value="TPR"/>
    <property type="match status" value="8"/>
</dbReference>
<dbReference type="GO" id="GO:0051301">
    <property type="term" value="P:cell division"/>
    <property type="evidence" value="ECO:0007669"/>
    <property type="project" value="UniProtKB-KW"/>
</dbReference>
<keyword evidence="3" id="KW-0498">Mitosis</keyword>
<keyword evidence="10" id="KW-1185">Reference proteome</keyword>
<reference evidence="11" key="1">
    <citation type="submission" date="2022-11" db="UniProtKB">
        <authorList>
            <consortium name="WormBaseParasite"/>
        </authorList>
    </citation>
    <scope>IDENTIFICATION</scope>
</reference>
<dbReference type="SUPFAM" id="SSF48452">
    <property type="entry name" value="TPR-like"/>
    <property type="match status" value="2"/>
</dbReference>
<dbReference type="InterPro" id="IPR019734">
    <property type="entry name" value="TPR_rpt"/>
</dbReference>
<name>A0A914WRU8_9BILA</name>
<keyword evidence="4" id="KW-0833">Ubl conjugation pathway</keyword>
<dbReference type="PANTHER" id="PTHR12558">
    <property type="entry name" value="CELL DIVISION CYCLE 16,23,27"/>
    <property type="match status" value="1"/>
</dbReference>
<dbReference type="InterPro" id="IPR011990">
    <property type="entry name" value="TPR-like_helical_dom_sf"/>
</dbReference>
<evidence type="ECO:0000256" key="4">
    <source>
        <dbReference type="ARBA" id="ARBA00022786"/>
    </source>
</evidence>
<keyword evidence="5 7" id="KW-0802">TPR repeat</keyword>
<dbReference type="GO" id="GO:0045842">
    <property type="term" value="P:positive regulation of mitotic metaphase/anaphase transition"/>
    <property type="evidence" value="ECO:0007669"/>
    <property type="project" value="TreeGrafter"/>
</dbReference>
<evidence type="ECO:0000256" key="5">
    <source>
        <dbReference type="ARBA" id="ARBA00022803"/>
    </source>
</evidence>